<dbReference type="GO" id="GO:0047527">
    <property type="term" value="F:2,3-dihydroxybenzoate-serine ligase activity"/>
    <property type="evidence" value="ECO:0007669"/>
    <property type="project" value="TreeGrafter"/>
</dbReference>
<protein>
    <recommendedName>
        <fullName evidence="1">Condensation domain-containing protein</fullName>
    </recommendedName>
</protein>
<dbReference type="GO" id="GO:0005829">
    <property type="term" value="C:cytosol"/>
    <property type="evidence" value="ECO:0007669"/>
    <property type="project" value="TreeGrafter"/>
</dbReference>
<accession>A0A941JB21</accession>
<dbReference type="InterPro" id="IPR001242">
    <property type="entry name" value="Condensation_dom"/>
</dbReference>
<gene>
    <name evidence="2" type="ORF">KEH51_17290</name>
</gene>
<proteinExistence type="predicted"/>
<dbReference type="AlphaFoldDB" id="A0A941JB21"/>
<evidence type="ECO:0000313" key="2">
    <source>
        <dbReference type="EMBL" id="MBR8645314.1"/>
    </source>
</evidence>
<comment type="caution">
    <text evidence="2">The sequence shown here is derived from an EMBL/GenBank/DDBJ whole genome shotgun (WGS) entry which is preliminary data.</text>
</comment>
<name>A0A941JB21_9BACI</name>
<dbReference type="GO" id="GO:0031177">
    <property type="term" value="F:phosphopantetheine binding"/>
    <property type="evidence" value="ECO:0007669"/>
    <property type="project" value="TreeGrafter"/>
</dbReference>
<dbReference type="PANTHER" id="PTHR45527">
    <property type="entry name" value="NONRIBOSOMAL PEPTIDE SYNTHETASE"/>
    <property type="match status" value="1"/>
</dbReference>
<reference evidence="2" key="1">
    <citation type="submission" date="2021-04" db="EMBL/GenBank/DDBJ databases">
        <title>Whole genome sequencing of Enterococci isolates from hospitalized patients.</title>
        <authorList>
            <person name="Ogoti B.M."/>
            <person name="Onyambu F.G."/>
        </authorList>
    </citation>
    <scope>NUCLEOTIDE SEQUENCE</scope>
    <source>
        <strain evidence="2">242</strain>
    </source>
</reference>
<organism evidence="2 3">
    <name type="scientific">Peribacillus frigoritolerans</name>
    <dbReference type="NCBI Taxonomy" id="450367"/>
    <lineage>
        <taxon>Bacteria</taxon>
        <taxon>Bacillati</taxon>
        <taxon>Bacillota</taxon>
        <taxon>Bacilli</taxon>
        <taxon>Bacillales</taxon>
        <taxon>Bacillaceae</taxon>
        <taxon>Peribacillus</taxon>
    </lineage>
</organism>
<feature type="domain" description="Condensation" evidence="1">
    <location>
        <begin position="18"/>
        <end position="104"/>
    </location>
</feature>
<dbReference type="PANTHER" id="PTHR45527:SF1">
    <property type="entry name" value="FATTY ACID SYNTHASE"/>
    <property type="match status" value="1"/>
</dbReference>
<dbReference type="Pfam" id="PF00668">
    <property type="entry name" value="Condensation"/>
    <property type="match status" value="1"/>
</dbReference>
<dbReference type="GO" id="GO:0009366">
    <property type="term" value="C:enterobactin synthetase complex"/>
    <property type="evidence" value="ECO:0007669"/>
    <property type="project" value="TreeGrafter"/>
</dbReference>
<sequence>MELTREELQGVKADVPGKNSTLFMTLLTMYQSFLAKYTGQNDIIVGSPLANRMIEGTEKSIGYFVNTLPFRLKLGHEETFEEILQRNTGHIIDIYDHQQMTLRKSLKSLTLKEI</sequence>
<dbReference type="SUPFAM" id="SSF52777">
    <property type="entry name" value="CoA-dependent acyltransferases"/>
    <property type="match status" value="1"/>
</dbReference>
<evidence type="ECO:0000313" key="3">
    <source>
        <dbReference type="Proteomes" id="UP000680045"/>
    </source>
</evidence>
<evidence type="ECO:0000259" key="1">
    <source>
        <dbReference type="Pfam" id="PF00668"/>
    </source>
</evidence>
<dbReference type="EMBL" id="JAGTPW010000031">
    <property type="protein sequence ID" value="MBR8645314.1"/>
    <property type="molecule type" value="Genomic_DNA"/>
</dbReference>
<dbReference type="GO" id="GO:0009239">
    <property type="term" value="P:enterobactin biosynthetic process"/>
    <property type="evidence" value="ECO:0007669"/>
    <property type="project" value="TreeGrafter"/>
</dbReference>
<dbReference type="Gene3D" id="3.30.559.30">
    <property type="entry name" value="Nonribosomal peptide synthetase, condensation domain"/>
    <property type="match status" value="1"/>
</dbReference>
<dbReference type="GO" id="GO:0043041">
    <property type="term" value="P:amino acid activation for nonribosomal peptide biosynthetic process"/>
    <property type="evidence" value="ECO:0007669"/>
    <property type="project" value="TreeGrafter"/>
</dbReference>
<dbReference type="Proteomes" id="UP000680045">
    <property type="component" value="Unassembled WGS sequence"/>
</dbReference>